<organism evidence="1 2">
    <name type="scientific">Parasponia andersonii</name>
    <name type="common">Sponia andersonii</name>
    <dbReference type="NCBI Taxonomy" id="3476"/>
    <lineage>
        <taxon>Eukaryota</taxon>
        <taxon>Viridiplantae</taxon>
        <taxon>Streptophyta</taxon>
        <taxon>Embryophyta</taxon>
        <taxon>Tracheophyta</taxon>
        <taxon>Spermatophyta</taxon>
        <taxon>Magnoliopsida</taxon>
        <taxon>eudicotyledons</taxon>
        <taxon>Gunneridae</taxon>
        <taxon>Pentapetalae</taxon>
        <taxon>rosids</taxon>
        <taxon>fabids</taxon>
        <taxon>Rosales</taxon>
        <taxon>Cannabaceae</taxon>
        <taxon>Parasponia</taxon>
    </lineage>
</organism>
<proteinExistence type="predicted"/>
<comment type="caution">
    <text evidence="1">The sequence shown here is derived from an EMBL/GenBank/DDBJ whole genome shotgun (WGS) entry which is preliminary data.</text>
</comment>
<gene>
    <name evidence="1" type="ORF">PanWU01x14_095330</name>
</gene>
<name>A0A2P5D5H6_PARAD</name>
<evidence type="ECO:0000313" key="1">
    <source>
        <dbReference type="EMBL" id="PON68562.1"/>
    </source>
</evidence>
<keyword evidence="2" id="KW-1185">Reference proteome</keyword>
<dbReference type="Proteomes" id="UP000237105">
    <property type="component" value="Unassembled WGS sequence"/>
</dbReference>
<protein>
    <submittedName>
        <fullName evidence="1">Uncharacterized protein</fullName>
    </submittedName>
</protein>
<evidence type="ECO:0000313" key="2">
    <source>
        <dbReference type="Proteomes" id="UP000237105"/>
    </source>
</evidence>
<dbReference type="EMBL" id="JXTB01000062">
    <property type="protein sequence ID" value="PON68562.1"/>
    <property type="molecule type" value="Genomic_DNA"/>
</dbReference>
<dbReference type="OrthoDB" id="10511528at2759"/>
<feature type="non-terminal residue" evidence="1">
    <location>
        <position position="1"/>
    </location>
</feature>
<accession>A0A2P5D5H6</accession>
<dbReference type="AlphaFoldDB" id="A0A2P5D5H6"/>
<sequence length="69" mass="7613">TSYGLLSSMKSDPANQLTLSLTLKSHRLFLGRSNLQRLVTLSNHQTLFHYYLLSSPLSSSQGLTSSSQV</sequence>
<reference evidence="2" key="1">
    <citation type="submission" date="2016-06" db="EMBL/GenBank/DDBJ databases">
        <title>Parallel loss of symbiosis genes in relatives of nitrogen-fixing non-legume Parasponia.</title>
        <authorList>
            <person name="Van Velzen R."/>
            <person name="Holmer R."/>
            <person name="Bu F."/>
            <person name="Rutten L."/>
            <person name="Van Zeijl A."/>
            <person name="Liu W."/>
            <person name="Santuari L."/>
            <person name="Cao Q."/>
            <person name="Sharma T."/>
            <person name="Shen D."/>
            <person name="Roswanjaya Y."/>
            <person name="Wardhani T."/>
            <person name="Kalhor M.S."/>
            <person name="Jansen J."/>
            <person name="Van den Hoogen J."/>
            <person name="Gungor B."/>
            <person name="Hartog M."/>
            <person name="Hontelez J."/>
            <person name="Verver J."/>
            <person name="Yang W.-C."/>
            <person name="Schijlen E."/>
            <person name="Repin R."/>
            <person name="Schilthuizen M."/>
            <person name="Schranz E."/>
            <person name="Heidstra R."/>
            <person name="Miyata K."/>
            <person name="Fedorova E."/>
            <person name="Kohlen W."/>
            <person name="Bisseling T."/>
            <person name="Smit S."/>
            <person name="Geurts R."/>
        </authorList>
    </citation>
    <scope>NUCLEOTIDE SEQUENCE [LARGE SCALE GENOMIC DNA]</scope>
    <source>
        <strain evidence="2">cv. WU1-14</strain>
    </source>
</reference>